<reference evidence="4" key="1">
    <citation type="journal article" date="2016" name="Nature">
        <title>Genome evolution in the allotetraploid frog Xenopus laevis.</title>
        <authorList>
            <person name="Session A.M."/>
            <person name="Uno Y."/>
            <person name="Kwon T."/>
            <person name="Chapman J.A."/>
            <person name="Toyoda A."/>
            <person name="Takahashi S."/>
            <person name="Fukui A."/>
            <person name="Hikosaka A."/>
            <person name="Suzuki A."/>
            <person name="Kondo M."/>
            <person name="van Heeringen S.J."/>
            <person name="Quigley I."/>
            <person name="Heinz S."/>
            <person name="Ogino H."/>
            <person name="Ochi H."/>
            <person name="Hellsten U."/>
            <person name="Lyons J.B."/>
            <person name="Simakov O."/>
            <person name="Putnam N."/>
            <person name="Stites J."/>
            <person name="Kuroki Y."/>
            <person name="Tanaka T."/>
            <person name="Michiue T."/>
            <person name="Watanabe M."/>
            <person name="Bogdanovic O."/>
            <person name="Lister R."/>
            <person name="Georgiou G."/>
            <person name="Paranjpe S.S."/>
            <person name="van Kruijsbergen I."/>
            <person name="Shu S."/>
            <person name="Carlson J."/>
            <person name="Kinoshita T."/>
            <person name="Ohta Y."/>
            <person name="Mawaribuchi S."/>
            <person name="Jenkins J."/>
            <person name="Grimwood J."/>
            <person name="Schmutz J."/>
            <person name="Mitros T."/>
            <person name="Mozaffari S.V."/>
            <person name="Suzuki Y."/>
            <person name="Haramoto Y."/>
            <person name="Yamamoto T.S."/>
            <person name="Takagi C."/>
            <person name="Heald R."/>
            <person name="Miller K."/>
            <person name="Haudenschild C."/>
            <person name="Kitzman J."/>
            <person name="Nakayama T."/>
            <person name="Izutsu Y."/>
            <person name="Robert J."/>
            <person name="Fortriede J."/>
            <person name="Burns K."/>
            <person name="Lotay V."/>
            <person name="Karimi K."/>
            <person name="Yasuoka Y."/>
            <person name="Dichmann D.S."/>
            <person name="Flajnik M.F."/>
            <person name="Houston D.W."/>
            <person name="Shendure J."/>
            <person name="DuPasquier L."/>
            <person name="Vize P.D."/>
            <person name="Zorn A.M."/>
            <person name="Ito M."/>
            <person name="Marcotte E.M."/>
            <person name="Wallingford J.B."/>
            <person name="Ito Y."/>
            <person name="Asashima M."/>
            <person name="Ueno N."/>
            <person name="Matsuda Y."/>
            <person name="Veenstra G.J."/>
            <person name="Fujiyama A."/>
            <person name="Harland R.M."/>
            <person name="Taira M."/>
            <person name="Rokhsar D.S."/>
        </authorList>
    </citation>
    <scope>NUCLEOTIDE SEQUENCE [LARGE SCALE GENOMIC DNA]</scope>
    <source>
        <strain evidence="4">J</strain>
    </source>
</reference>
<dbReference type="SUPFAM" id="SSF49899">
    <property type="entry name" value="Concanavalin A-like lectins/glucanases"/>
    <property type="match status" value="1"/>
</dbReference>
<gene>
    <name evidence="3" type="ORF">XELAEV_1800773923mg</name>
</gene>
<dbReference type="InterPro" id="IPR001759">
    <property type="entry name" value="PTX_dom"/>
</dbReference>
<name>A0A974E3M8_XENLA</name>
<feature type="non-terminal residue" evidence="3">
    <location>
        <position position="84"/>
    </location>
</feature>
<evidence type="ECO:0000256" key="1">
    <source>
        <dbReference type="PROSITE-ProRule" id="PRU01172"/>
    </source>
</evidence>
<comment type="caution">
    <text evidence="1">Lacks conserved residue(s) required for the propagation of feature annotation.</text>
</comment>
<evidence type="ECO:0000259" key="2">
    <source>
        <dbReference type="PROSITE" id="PS51828"/>
    </source>
</evidence>
<proteinExistence type="predicted"/>
<feature type="domain" description="Pentraxin (PTX)" evidence="2">
    <location>
        <begin position="1"/>
        <end position="84"/>
    </location>
</feature>
<sequence>PHWTHVLFTWTSSDGLKIYVNGTFSSSDSHGQEFHSYGDANGSLVVGTSTDSSKHYINCAFDEFVIWERALNPSDIHFYFLAAT</sequence>
<dbReference type="Proteomes" id="UP000694892">
    <property type="component" value="Chromosome 1L"/>
</dbReference>
<accession>A0A974E3M8</accession>
<evidence type="ECO:0000313" key="3">
    <source>
        <dbReference type="EMBL" id="OCU01977.1"/>
    </source>
</evidence>
<dbReference type="AlphaFoldDB" id="A0A974E3M8"/>
<dbReference type="EMBL" id="CM004466">
    <property type="protein sequence ID" value="OCU01977.1"/>
    <property type="molecule type" value="Genomic_DNA"/>
</dbReference>
<dbReference type="Pfam" id="PF13385">
    <property type="entry name" value="Laminin_G_3"/>
    <property type="match status" value="1"/>
</dbReference>
<dbReference type="PROSITE" id="PS51828">
    <property type="entry name" value="PTX_2"/>
    <property type="match status" value="1"/>
</dbReference>
<protein>
    <recommendedName>
        <fullName evidence="2">Pentraxin (PTX) domain-containing protein</fullName>
    </recommendedName>
</protein>
<dbReference type="Gene3D" id="2.60.120.200">
    <property type="match status" value="1"/>
</dbReference>
<feature type="non-terminal residue" evidence="3">
    <location>
        <position position="1"/>
    </location>
</feature>
<evidence type="ECO:0000313" key="4">
    <source>
        <dbReference type="Proteomes" id="UP000694892"/>
    </source>
</evidence>
<dbReference type="InterPro" id="IPR013320">
    <property type="entry name" value="ConA-like_dom_sf"/>
</dbReference>
<organism evidence="3 4">
    <name type="scientific">Xenopus laevis</name>
    <name type="common">African clawed frog</name>
    <dbReference type="NCBI Taxonomy" id="8355"/>
    <lineage>
        <taxon>Eukaryota</taxon>
        <taxon>Metazoa</taxon>
        <taxon>Chordata</taxon>
        <taxon>Craniata</taxon>
        <taxon>Vertebrata</taxon>
        <taxon>Euteleostomi</taxon>
        <taxon>Amphibia</taxon>
        <taxon>Batrachia</taxon>
        <taxon>Anura</taxon>
        <taxon>Pipoidea</taxon>
        <taxon>Pipidae</taxon>
        <taxon>Xenopodinae</taxon>
        <taxon>Xenopus</taxon>
        <taxon>Xenopus</taxon>
    </lineage>
</organism>